<evidence type="ECO:0000313" key="2">
    <source>
        <dbReference type="EMBL" id="TCY85224.1"/>
    </source>
</evidence>
<gene>
    <name evidence="2" type="ORF">ETH36_13955</name>
    <name evidence="1" type="ORF">ETH48_16875</name>
    <name evidence="3" type="ORF">SAMEA4873560_00049</name>
</gene>
<evidence type="ECO:0000313" key="3">
    <source>
        <dbReference type="EMBL" id="VGM15117.1"/>
    </source>
</evidence>
<reference evidence="3" key="2">
    <citation type="submission" date="2019-03" db="EMBL/GenBank/DDBJ databases">
        <authorList>
            <consortium name="Pathogen Informatics"/>
        </authorList>
    </citation>
    <scope>NUCLEOTIDE SEQUENCE</scope>
    <source>
        <strain evidence="3">5012STDY7626359</strain>
    </source>
</reference>
<dbReference type="Gene3D" id="1.10.10.10">
    <property type="entry name" value="Winged helix-like DNA-binding domain superfamily/Winged helix DNA-binding domain"/>
    <property type="match status" value="1"/>
</dbReference>
<sequence>MAKTLAQIQAKHEHTYQDEDGKTVTSQTFIKDFTFFEDIEYLYSKDCPDGIKIDSHHVALYCRFMSYQANGDNCYESHATLARKHKTSPSTVKRRISDLKKLGLVTTEPNPDPKYDTLQYTALPLTDAHVIPADQLPAAPIRISDVAAEPPAPTAAPNPDKTAAEHSVPDFDDLPFVWDAPQYQPTPTIPTQQNKPELPWGGVAICKPNGDPIDAALKWALTETMGDEEAAYQLISQTATKHLGREIILTVPTNETIDECEDLPF</sequence>
<dbReference type="EMBL" id="CAAHDF010000001">
    <property type="protein sequence ID" value="VGM15117.1"/>
    <property type="molecule type" value="Genomic_DNA"/>
</dbReference>
<dbReference type="InterPro" id="IPR036388">
    <property type="entry name" value="WH-like_DNA-bd_sf"/>
</dbReference>
<dbReference type="EMBL" id="SDDG01000027">
    <property type="protein sequence ID" value="TCY85224.1"/>
    <property type="molecule type" value="Genomic_DNA"/>
</dbReference>
<dbReference type="SUPFAM" id="SSF46785">
    <property type="entry name" value="Winged helix' DNA-binding domain"/>
    <property type="match status" value="1"/>
</dbReference>
<dbReference type="RefSeq" id="WP_102001574.1">
    <property type="nucleotide sequence ID" value="NZ_JAAFDB010000009.1"/>
</dbReference>
<dbReference type="AlphaFoldDB" id="A0A483RHV7"/>
<name>A0A483RHV7_KLEPN</name>
<organism evidence="1">
    <name type="scientific">Klebsiella pneumoniae</name>
    <dbReference type="NCBI Taxonomy" id="573"/>
    <lineage>
        <taxon>Bacteria</taxon>
        <taxon>Pseudomonadati</taxon>
        <taxon>Pseudomonadota</taxon>
        <taxon>Gammaproteobacteria</taxon>
        <taxon>Enterobacterales</taxon>
        <taxon>Enterobacteriaceae</taxon>
        <taxon>Klebsiella/Raoultella group</taxon>
        <taxon>Klebsiella</taxon>
        <taxon>Klebsiella pneumoniae complex</taxon>
    </lineage>
</organism>
<dbReference type="Pfam" id="PF13730">
    <property type="entry name" value="HTH_36"/>
    <property type="match status" value="1"/>
</dbReference>
<reference evidence="1" key="1">
    <citation type="submission" date="2019-01" db="EMBL/GenBank/DDBJ databases">
        <authorList>
            <person name="Lista F."/>
            <person name="Anselmo A."/>
        </authorList>
    </citation>
    <scope>NUCLEOTIDE SEQUENCE</scope>
    <source>
        <strain evidence="2">15R</strain>
        <strain evidence="1">17R</strain>
    </source>
</reference>
<accession>A0A483RHV7</accession>
<dbReference type="EMBL" id="SDDE01000025">
    <property type="protein sequence ID" value="TCY36302.1"/>
    <property type="molecule type" value="Genomic_DNA"/>
</dbReference>
<protein>
    <submittedName>
        <fullName evidence="1">MarR family transcriptional regulator</fullName>
    </submittedName>
</protein>
<dbReference type="InterPro" id="IPR036390">
    <property type="entry name" value="WH_DNA-bd_sf"/>
</dbReference>
<proteinExistence type="predicted"/>
<evidence type="ECO:0000313" key="1">
    <source>
        <dbReference type="EMBL" id="TCY36302.1"/>
    </source>
</evidence>